<dbReference type="SMART" id="SM00268">
    <property type="entry name" value="ACTIN"/>
    <property type="match status" value="1"/>
</dbReference>
<comment type="caution">
    <text evidence="2">The sequence shown here is derived from an EMBL/GenBank/DDBJ whole genome shotgun (WGS) entry which is preliminary data.</text>
</comment>
<dbReference type="Proteomes" id="UP000242525">
    <property type="component" value="Unassembled WGS sequence"/>
</dbReference>
<evidence type="ECO:0000313" key="2">
    <source>
        <dbReference type="EMBL" id="CDO52794.1"/>
    </source>
</evidence>
<protein>
    <submittedName>
        <fullName evidence="2">Uncharacterized protein</fullName>
    </submittedName>
</protein>
<keyword evidence="3" id="KW-1185">Reference proteome</keyword>
<dbReference type="STRING" id="1173061.A0A0J9X6K8"/>
<dbReference type="OrthoDB" id="337660at2759"/>
<reference evidence="2" key="1">
    <citation type="submission" date="2014-03" db="EMBL/GenBank/DDBJ databases">
        <authorList>
            <person name="Casaregola S."/>
        </authorList>
    </citation>
    <scope>NUCLEOTIDE SEQUENCE [LARGE SCALE GENOMIC DNA]</scope>
    <source>
        <strain evidence="2">CLIB 918</strain>
    </source>
</reference>
<dbReference type="EMBL" id="CCBN010000003">
    <property type="protein sequence ID" value="CDO52794.1"/>
    <property type="molecule type" value="Genomic_DNA"/>
</dbReference>
<dbReference type="InterPro" id="IPR043129">
    <property type="entry name" value="ATPase_NBD"/>
</dbReference>
<dbReference type="Pfam" id="PF00022">
    <property type="entry name" value="Actin"/>
    <property type="match status" value="2"/>
</dbReference>
<dbReference type="PANTHER" id="PTHR11937">
    <property type="entry name" value="ACTIN"/>
    <property type="match status" value="1"/>
</dbReference>
<accession>A0A0J9X6K8</accession>
<dbReference type="AlphaFoldDB" id="A0A0J9X6K8"/>
<dbReference type="Gene3D" id="3.30.420.40">
    <property type="match status" value="2"/>
</dbReference>
<organism evidence="2 3">
    <name type="scientific">Geotrichum candidum</name>
    <name type="common">Oospora lactis</name>
    <name type="synonym">Dipodascus geotrichum</name>
    <dbReference type="NCBI Taxonomy" id="1173061"/>
    <lineage>
        <taxon>Eukaryota</taxon>
        <taxon>Fungi</taxon>
        <taxon>Dikarya</taxon>
        <taxon>Ascomycota</taxon>
        <taxon>Saccharomycotina</taxon>
        <taxon>Dipodascomycetes</taxon>
        <taxon>Dipodascales</taxon>
        <taxon>Dipodascaceae</taxon>
        <taxon>Geotrichum</taxon>
    </lineage>
</organism>
<proteinExistence type="inferred from homology"/>
<dbReference type="Gene3D" id="3.90.640.10">
    <property type="entry name" value="Actin, Chain A, domain 4"/>
    <property type="match status" value="1"/>
</dbReference>
<comment type="similarity">
    <text evidence="1">Belongs to the actin family.</text>
</comment>
<dbReference type="InterPro" id="IPR004000">
    <property type="entry name" value="Actin"/>
</dbReference>
<name>A0A0J9X6K8_GEOCN</name>
<gene>
    <name evidence="2" type="ORF">BN980_GECA03s07864g</name>
</gene>
<dbReference type="SUPFAM" id="SSF53067">
    <property type="entry name" value="Actin-like ATPase domain"/>
    <property type="match status" value="2"/>
</dbReference>
<sequence length="436" mass="48088">MAALSLSVTASDVNADSGARPVDVDNIVVLEIGNRFVRAGLAGHASPSCVIPVEFGWRRVATVTNDPVYHSLWTLRELSECTTHTSDASDQTDPYMPDWYHTQPLKRIEVVLETMLKHAFSQELLLDPRQQRVAVPENPLWPEALRAVIAKVLLKHLHVSSLVFLPSPVLDLISAGLRSGIVVDLGWEESFVYPVYDLRLLMTESRATVRGSKLLHSNVKKVLTDLNETNEEISFETVERVVSSALYAGADGRRMMGIPLVPKMVVPGMATGEGSSKEAETRRLELGADDAIEIPNNELQKAVSNTFFGVNEYGNDDDEQDLARLVSDVIFNLSMDVRGATQSTIVFVGGASAIPGLQSKVLQEIRRLLRKKDIAAASSVMAVRSMGAWTGASLYLSSLGWYFAQDERIRLPGELSRDRYMSLGYHRTTTPFGVIY</sequence>
<evidence type="ECO:0000256" key="1">
    <source>
        <dbReference type="RuleBase" id="RU000487"/>
    </source>
</evidence>
<evidence type="ECO:0000313" key="3">
    <source>
        <dbReference type="Proteomes" id="UP000242525"/>
    </source>
</evidence>